<dbReference type="GO" id="GO:0008270">
    <property type="term" value="F:zinc ion binding"/>
    <property type="evidence" value="ECO:0007669"/>
    <property type="project" value="UniProtKB-KW"/>
</dbReference>
<dbReference type="PROSITE" id="PS50089">
    <property type="entry name" value="ZF_RING_2"/>
    <property type="match status" value="1"/>
</dbReference>
<keyword evidence="6 15" id="KW-0812">Transmembrane</keyword>
<keyword evidence="8 14" id="KW-0863">Zinc-finger</keyword>
<evidence type="ECO:0000256" key="5">
    <source>
        <dbReference type="ARBA" id="ARBA00022679"/>
    </source>
</evidence>
<comment type="caution">
    <text evidence="17">The sequence shown here is derived from an EMBL/GenBank/DDBJ whole genome shotgun (WGS) entry which is preliminary data.</text>
</comment>
<evidence type="ECO:0000313" key="18">
    <source>
        <dbReference type="Proteomes" id="UP001603857"/>
    </source>
</evidence>
<dbReference type="PANTHER" id="PTHR14155:SF521">
    <property type="entry name" value="RING-H2 FINGER PROTEIN ATL30"/>
    <property type="match status" value="1"/>
</dbReference>
<dbReference type="PANTHER" id="PTHR14155">
    <property type="entry name" value="RING FINGER DOMAIN-CONTAINING"/>
    <property type="match status" value="1"/>
</dbReference>
<dbReference type="EMBL" id="JBGMDY010000001">
    <property type="protein sequence ID" value="KAL2348936.1"/>
    <property type="molecule type" value="Genomic_DNA"/>
</dbReference>
<dbReference type="SMART" id="SM00184">
    <property type="entry name" value="RING"/>
    <property type="match status" value="1"/>
</dbReference>
<dbReference type="InterPro" id="IPR013083">
    <property type="entry name" value="Znf_RING/FYVE/PHD"/>
</dbReference>
<keyword evidence="10" id="KW-0862">Zinc</keyword>
<keyword evidence="12 15" id="KW-0472">Membrane</keyword>
<evidence type="ECO:0000256" key="4">
    <source>
        <dbReference type="ARBA" id="ARBA00012483"/>
    </source>
</evidence>
<proteinExistence type="inferred from homology"/>
<comment type="subcellular location">
    <subcellularLocation>
        <location evidence="2">Membrane</location>
        <topology evidence="2">Single-pass membrane protein</topology>
    </subcellularLocation>
</comment>
<comment type="pathway">
    <text evidence="3">Protein modification; protein ubiquitination.</text>
</comment>
<keyword evidence="11 15" id="KW-1133">Transmembrane helix</keyword>
<dbReference type="GO" id="GO:0016020">
    <property type="term" value="C:membrane"/>
    <property type="evidence" value="ECO:0007669"/>
    <property type="project" value="UniProtKB-SubCell"/>
</dbReference>
<feature type="domain" description="RING-type" evidence="16">
    <location>
        <begin position="131"/>
        <end position="173"/>
    </location>
</feature>
<gene>
    <name evidence="17" type="ORF">Fmac_002936</name>
</gene>
<evidence type="ECO:0000256" key="3">
    <source>
        <dbReference type="ARBA" id="ARBA00004906"/>
    </source>
</evidence>
<evidence type="ECO:0000256" key="8">
    <source>
        <dbReference type="ARBA" id="ARBA00022771"/>
    </source>
</evidence>
<evidence type="ECO:0000256" key="15">
    <source>
        <dbReference type="SAM" id="Phobius"/>
    </source>
</evidence>
<name>A0ABD1NLH2_9FABA</name>
<evidence type="ECO:0000256" key="7">
    <source>
        <dbReference type="ARBA" id="ARBA00022723"/>
    </source>
</evidence>
<dbReference type="Gene3D" id="3.30.40.10">
    <property type="entry name" value="Zinc/RING finger domain, C3HC4 (zinc finger)"/>
    <property type="match status" value="1"/>
</dbReference>
<reference evidence="17 18" key="1">
    <citation type="submission" date="2024-08" db="EMBL/GenBank/DDBJ databases">
        <title>Insights into the chromosomal genome structure of Flemingia macrophylla.</title>
        <authorList>
            <person name="Ding Y."/>
            <person name="Zhao Y."/>
            <person name="Bi W."/>
            <person name="Wu M."/>
            <person name="Zhao G."/>
            <person name="Gong Y."/>
            <person name="Li W."/>
            <person name="Zhang P."/>
        </authorList>
    </citation>
    <scope>NUCLEOTIDE SEQUENCE [LARGE SCALE GENOMIC DNA]</scope>
    <source>
        <strain evidence="17">DYQJB</strain>
        <tissue evidence="17">Leaf</tissue>
    </source>
</reference>
<protein>
    <recommendedName>
        <fullName evidence="4">RING-type E3 ubiquitin transferase</fullName>
        <ecNumber evidence="4">2.3.2.27</ecNumber>
    </recommendedName>
</protein>
<evidence type="ECO:0000313" key="17">
    <source>
        <dbReference type="EMBL" id="KAL2348936.1"/>
    </source>
</evidence>
<evidence type="ECO:0000256" key="11">
    <source>
        <dbReference type="ARBA" id="ARBA00022989"/>
    </source>
</evidence>
<evidence type="ECO:0000256" key="1">
    <source>
        <dbReference type="ARBA" id="ARBA00000900"/>
    </source>
</evidence>
<dbReference type="SUPFAM" id="SSF57850">
    <property type="entry name" value="RING/U-box"/>
    <property type="match status" value="1"/>
</dbReference>
<organism evidence="17 18">
    <name type="scientific">Flemingia macrophylla</name>
    <dbReference type="NCBI Taxonomy" id="520843"/>
    <lineage>
        <taxon>Eukaryota</taxon>
        <taxon>Viridiplantae</taxon>
        <taxon>Streptophyta</taxon>
        <taxon>Embryophyta</taxon>
        <taxon>Tracheophyta</taxon>
        <taxon>Spermatophyta</taxon>
        <taxon>Magnoliopsida</taxon>
        <taxon>eudicotyledons</taxon>
        <taxon>Gunneridae</taxon>
        <taxon>Pentapetalae</taxon>
        <taxon>rosids</taxon>
        <taxon>fabids</taxon>
        <taxon>Fabales</taxon>
        <taxon>Fabaceae</taxon>
        <taxon>Papilionoideae</taxon>
        <taxon>50 kb inversion clade</taxon>
        <taxon>NPAAA clade</taxon>
        <taxon>indigoferoid/millettioid clade</taxon>
        <taxon>Phaseoleae</taxon>
        <taxon>Flemingia</taxon>
    </lineage>
</organism>
<comment type="catalytic activity">
    <reaction evidence="1">
        <text>S-ubiquitinyl-[E2 ubiquitin-conjugating enzyme]-L-cysteine + [acceptor protein]-L-lysine = [E2 ubiquitin-conjugating enzyme]-L-cysteine + N(6)-ubiquitinyl-[acceptor protein]-L-lysine.</text>
        <dbReference type="EC" id="2.3.2.27"/>
    </reaction>
</comment>
<evidence type="ECO:0000256" key="2">
    <source>
        <dbReference type="ARBA" id="ARBA00004167"/>
    </source>
</evidence>
<comment type="similarity">
    <text evidence="13">Belongs to the RING-type zinc finger family. ATL subfamily.</text>
</comment>
<keyword evidence="7" id="KW-0479">Metal-binding</keyword>
<keyword evidence="5" id="KW-0808">Transferase</keyword>
<dbReference type="InterPro" id="IPR053238">
    <property type="entry name" value="RING-H2_zinc_finger"/>
</dbReference>
<dbReference type="GO" id="GO:0061630">
    <property type="term" value="F:ubiquitin protein ligase activity"/>
    <property type="evidence" value="ECO:0007669"/>
    <property type="project" value="UniProtKB-EC"/>
</dbReference>
<dbReference type="FunFam" id="3.30.40.10:FF:000187">
    <property type="entry name" value="E3 ubiquitin-protein ligase ATL6"/>
    <property type="match status" value="1"/>
</dbReference>
<feature type="transmembrane region" description="Helical" evidence="15">
    <location>
        <begin position="55"/>
        <end position="75"/>
    </location>
</feature>
<dbReference type="Proteomes" id="UP001603857">
    <property type="component" value="Unassembled WGS sequence"/>
</dbReference>
<evidence type="ECO:0000259" key="16">
    <source>
        <dbReference type="PROSITE" id="PS50089"/>
    </source>
</evidence>
<dbReference type="AlphaFoldDB" id="A0ABD1NLH2"/>
<evidence type="ECO:0000256" key="6">
    <source>
        <dbReference type="ARBA" id="ARBA00022692"/>
    </source>
</evidence>
<dbReference type="Pfam" id="PF13639">
    <property type="entry name" value="zf-RING_2"/>
    <property type="match status" value="1"/>
</dbReference>
<evidence type="ECO:0000256" key="10">
    <source>
        <dbReference type="ARBA" id="ARBA00022833"/>
    </source>
</evidence>
<keyword evidence="18" id="KW-1185">Reference proteome</keyword>
<keyword evidence="9" id="KW-0833">Ubl conjugation pathway</keyword>
<accession>A0ABD1NLH2</accession>
<evidence type="ECO:0000256" key="9">
    <source>
        <dbReference type="ARBA" id="ARBA00022786"/>
    </source>
</evidence>
<evidence type="ECO:0000256" key="13">
    <source>
        <dbReference type="ARBA" id="ARBA00024209"/>
    </source>
</evidence>
<dbReference type="EC" id="2.3.2.27" evidence="4"/>
<evidence type="ECO:0000256" key="12">
    <source>
        <dbReference type="ARBA" id="ARBA00023136"/>
    </source>
</evidence>
<evidence type="ECO:0000256" key="14">
    <source>
        <dbReference type="PROSITE-ProRule" id="PRU00175"/>
    </source>
</evidence>
<dbReference type="InterPro" id="IPR001841">
    <property type="entry name" value="Znf_RING"/>
</dbReference>
<sequence>MKRKTTPPITFSHASTLRVLSCIQTPTNVFAKLKAHHSQTLPPPPPAPHITPSSLIVFSIAVVLFCFVGFSFLFFCRCCFVHIPTSNTLLRLSPNASPYRGLDPSLLEAFPTFLYATVKDLRKEKKYSFECAICLFEFDEDSMLRLLTVCYHLFHQECIDLWLRSHKTCPVCRTDLELRTDEAQKPEEEHDGENNLHAEEEHVDDHVCIDVKDGDADDEGVNGQQQVFARSHSTGHSIAMVREGDEGREGGDGGGDDKYTLRLQEQVALKILKGRHGYSKSCSSCRDMAMLAAPCSNCGYVQTVFDNGIKN</sequence>